<evidence type="ECO:0000313" key="4">
    <source>
        <dbReference type="Proteomes" id="UP001196870"/>
    </source>
</evidence>
<dbReference type="EMBL" id="JAAGBB010000021">
    <property type="protein sequence ID" value="MBR0666248.1"/>
    <property type="molecule type" value="Genomic_DNA"/>
</dbReference>
<evidence type="ECO:0000256" key="1">
    <source>
        <dbReference type="SAM" id="SignalP"/>
    </source>
</evidence>
<feature type="chain" id="PRO_5047487547" evidence="1">
    <location>
        <begin position="27"/>
        <end position="152"/>
    </location>
</feature>
<keyword evidence="4" id="KW-1185">Reference proteome</keyword>
<dbReference type="InterPro" id="IPR027275">
    <property type="entry name" value="PRC-brl_dom"/>
</dbReference>
<protein>
    <submittedName>
        <fullName evidence="3">PRC-barrel domain containing protein</fullName>
    </submittedName>
</protein>
<name>A0ABS5F193_9PROT</name>
<gene>
    <name evidence="3" type="ORF">GXW71_17940</name>
</gene>
<dbReference type="SUPFAM" id="SSF50346">
    <property type="entry name" value="PRC-barrel domain"/>
    <property type="match status" value="1"/>
</dbReference>
<dbReference type="Pfam" id="PF05239">
    <property type="entry name" value="PRC"/>
    <property type="match status" value="1"/>
</dbReference>
<proteinExistence type="predicted"/>
<feature type="signal peptide" evidence="1">
    <location>
        <begin position="1"/>
        <end position="26"/>
    </location>
</feature>
<dbReference type="InterPro" id="IPR011033">
    <property type="entry name" value="PRC_barrel-like_sf"/>
</dbReference>
<evidence type="ECO:0000313" key="3">
    <source>
        <dbReference type="EMBL" id="MBR0666248.1"/>
    </source>
</evidence>
<reference evidence="4" key="1">
    <citation type="journal article" date="2021" name="Syst. Appl. Microbiol.">
        <title>Roseomonas hellenica sp. nov., isolated from roots of wild-growing Alkanna tinctoria.</title>
        <authorList>
            <person name="Rat A."/>
            <person name="Naranjo H.D."/>
            <person name="Lebbe L."/>
            <person name="Cnockaert M."/>
            <person name="Krigas N."/>
            <person name="Grigoriadou K."/>
            <person name="Maloupa E."/>
            <person name="Willems A."/>
        </authorList>
    </citation>
    <scope>NUCLEOTIDE SEQUENCE [LARGE SCALE GENOMIC DNA]</scope>
    <source>
        <strain evidence="4">LMG 31523</strain>
    </source>
</reference>
<comment type="caution">
    <text evidence="3">The sequence shown here is derived from an EMBL/GenBank/DDBJ whole genome shotgun (WGS) entry which is preliminary data.</text>
</comment>
<sequence>MQSLARLAIPLAALLATGLAPGMAAAQHGVAVQAPDGLTPEQRMQRRFPQPARVGDLIGLPLLDADDRTIGRVERVVRTAEGHTLLVARRGAWFGIGGELVPVPIETVAMLGRQIAVLDIPRGDFLTLAAWRGDAGMPIGPDEIIRVAITRR</sequence>
<keyword evidence="1" id="KW-0732">Signal</keyword>
<feature type="domain" description="PRC-barrel" evidence="2">
    <location>
        <begin position="54"/>
        <end position="123"/>
    </location>
</feature>
<dbReference type="Proteomes" id="UP001196870">
    <property type="component" value="Unassembled WGS sequence"/>
</dbReference>
<accession>A0ABS5F193</accession>
<dbReference type="RefSeq" id="WP_211853922.1">
    <property type="nucleotide sequence ID" value="NZ_JAAGBB010000021.1"/>
</dbReference>
<evidence type="ECO:0000259" key="2">
    <source>
        <dbReference type="Pfam" id="PF05239"/>
    </source>
</evidence>
<organism evidence="3 4">
    <name type="scientific">Plastoroseomonas hellenica</name>
    <dbReference type="NCBI Taxonomy" id="2687306"/>
    <lineage>
        <taxon>Bacteria</taxon>
        <taxon>Pseudomonadati</taxon>
        <taxon>Pseudomonadota</taxon>
        <taxon>Alphaproteobacteria</taxon>
        <taxon>Acetobacterales</taxon>
        <taxon>Acetobacteraceae</taxon>
        <taxon>Plastoroseomonas</taxon>
    </lineage>
</organism>
<dbReference type="Gene3D" id="2.30.30.240">
    <property type="entry name" value="PRC-barrel domain"/>
    <property type="match status" value="1"/>
</dbReference>